<protein>
    <submittedName>
        <fullName evidence="2">Uncharacterized protein</fullName>
    </submittedName>
</protein>
<dbReference type="KEGG" id="ibu:IB211_03336"/>
<dbReference type="Proteomes" id="UP000064844">
    <property type="component" value="Chromosome"/>
</dbReference>
<reference evidence="3" key="2">
    <citation type="submission" date="2015-04" db="EMBL/GenBank/DDBJ databases">
        <title>A butyrogenic pathway from the amino acid lysine in a human gut commensal.</title>
        <authorList>
            <person name="de Vos W.M."/>
            <person name="Bui N.T.P."/>
            <person name="Plugge C.M."/>
            <person name="Ritari J."/>
        </authorList>
    </citation>
    <scope>NUCLEOTIDE SEQUENCE [LARGE SCALE GENOMIC DNA]</scope>
    <source>
        <strain evidence="3">AF211</strain>
    </source>
</reference>
<keyword evidence="3" id="KW-1185">Reference proteome</keyword>
<name>A0A0S2W8Q3_9FIRM</name>
<reference evidence="2 3" key="1">
    <citation type="journal article" date="2015" name="Nat. Commun.">
        <title>Production of butyrate from lysine and the Amadori product fructoselysine by a human gut commensal.</title>
        <authorList>
            <person name="Bui T.P."/>
            <person name="Ritari J."/>
            <person name="Boeren S."/>
            <person name="de Waard P."/>
            <person name="Plugge C.M."/>
            <person name="de Vos W.M."/>
        </authorList>
    </citation>
    <scope>NUCLEOTIDE SEQUENCE [LARGE SCALE GENOMIC DNA]</scope>
    <source>
        <strain evidence="2 3">AF211</strain>
    </source>
</reference>
<dbReference type="AlphaFoldDB" id="A0A0S2W8Q3"/>
<evidence type="ECO:0000256" key="1">
    <source>
        <dbReference type="SAM" id="MobiDB-lite"/>
    </source>
</evidence>
<proteinExistence type="predicted"/>
<feature type="region of interest" description="Disordered" evidence="1">
    <location>
        <begin position="108"/>
        <end position="130"/>
    </location>
</feature>
<gene>
    <name evidence="2" type="ORF">IB211_03336</name>
</gene>
<organism evidence="2 3">
    <name type="scientific">Intestinimonas butyriciproducens</name>
    <dbReference type="NCBI Taxonomy" id="1297617"/>
    <lineage>
        <taxon>Bacteria</taxon>
        <taxon>Bacillati</taxon>
        <taxon>Bacillota</taxon>
        <taxon>Clostridia</taxon>
        <taxon>Eubacteriales</taxon>
        <taxon>Intestinimonas</taxon>
    </lineage>
</organism>
<dbReference type="EMBL" id="CP011307">
    <property type="protein sequence ID" value="ALP95724.1"/>
    <property type="molecule type" value="Genomic_DNA"/>
</dbReference>
<evidence type="ECO:0000313" key="2">
    <source>
        <dbReference type="EMBL" id="ALP95724.1"/>
    </source>
</evidence>
<sequence>MGNWANLFHMHRTAHSGERAMRHLKEDCDPGPLLDVSRRTMADAGLAVSSPQLYFLHALNLADVNVDMGEESAALSLLCRMEPDAVFPNCALVRAALLVCPELRPRRRRTLAGGGGKPQPGRGILPPWTYERGKSFFPPVEPLSQRSAAPV</sequence>
<evidence type="ECO:0000313" key="3">
    <source>
        <dbReference type="Proteomes" id="UP000064844"/>
    </source>
</evidence>
<accession>A0A0S2W8Q3</accession>
<dbReference type="STRING" id="1297617.IB211_03336"/>
<dbReference type="RefSeq" id="WP_058118658.1">
    <property type="nucleotide sequence ID" value="NZ_CP011307.1"/>
</dbReference>